<feature type="region of interest" description="Disordered" evidence="8">
    <location>
        <begin position="1018"/>
        <end position="1071"/>
    </location>
</feature>
<dbReference type="SUPFAM" id="SSF50715">
    <property type="entry name" value="Ribosomal protein L25-like"/>
    <property type="match status" value="1"/>
</dbReference>
<dbReference type="Pfam" id="PF00458">
    <property type="entry name" value="WHEP-TRS"/>
    <property type="match status" value="4"/>
</dbReference>
<dbReference type="SMART" id="SM00991">
    <property type="entry name" value="WHEP-TRS"/>
    <property type="match status" value="4"/>
</dbReference>
<dbReference type="Gene3D" id="3.30.110.30">
    <property type="entry name" value="C-terminal domain of ProRS"/>
    <property type="match status" value="1"/>
</dbReference>
<evidence type="ECO:0000256" key="8">
    <source>
        <dbReference type="SAM" id="MobiDB-lite"/>
    </source>
</evidence>
<gene>
    <name evidence="11" type="ORF">B4U79_03735</name>
</gene>
<feature type="coiled-coil region" evidence="7">
    <location>
        <begin position="811"/>
        <end position="852"/>
    </location>
</feature>
<dbReference type="InterPro" id="IPR033721">
    <property type="entry name" value="ProRS_core_arch_euk"/>
</dbReference>
<dbReference type="InterPro" id="IPR036621">
    <property type="entry name" value="Anticodon-bd_dom_sf"/>
</dbReference>
<dbReference type="Gene3D" id="1.10.287.10">
    <property type="entry name" value="S15/NS1, RNA-binding"/>
    <property type="match status" value="4"/>
</dbReference>
<dbReference type="CDD" id="cd00778">
    <property type="entry name" value="ProRS_core_arch_euk"/>
    <property type="match status" value="1"/>
</dbReference>
<dbReference type="GO" id="GO:0006433">
    <property type="term" value="P:prolyl-tRNA aminoacylation"/>
    <property type="evidence" value="ECO:0007669"/>
    <property type="project" value="InterPro"/>
</dbReference>
<organism evidence="11 12">
    <name type="scientific">Dinothrombium tinctorium</name>
    <dbReference type="NCBI Taxonomy" id="1965070"/>
    <lineage>
        <taxon>Eukaryota</taxon>
        <taxon>Metazoa</taxon>
        <taxon>Ecdysozoa</taxon>
        <taxon>Arthropoda</taxon>
        <taxon>Chelicerata</taxon>
        <taxon>Arachnida</taxon>
        <taxon>Acari</taxon>
        <taxon>Acariformes</taxon>
        <taxon>Trombidiformes</taxon>
        <taxon>Prostigmata</taxon>
        <taxon>Anystina</taxon>
        <taxon>Parasitengona</taxon>
        <taxon>Trombidioidea</taxon>
        <taxon>Trombidiidae</taxon>
        <taxon>Dinothrombium</taxon>
    </lineage>
</organism>
<dbReference type="GO" id="GO:0017101">
    <property type="term" value="C:aminoacyl-tRNA synthetase multienzyme complex"/>
    <property type="evidence" value="ECO:0007669"/>
    <property type="project" value="UniProtKB-ARBA"/>
</dbReference>
<keyword evidence="1 11" id="KW-0436">Ligase</keyword>
<dbReference type="FunFam" id="3.40.50.620:FF:000070">
    <property type="entry name" value="Bifunctional glutamate/proline--tRNA ligase"/>
    <property type="match status" value="1"/>
</dbReference>
<dbReference type="PANTHER" id="PTHR43382">
    <property type="entry name" value="PROLYL-TRNA SYNTHETASE"/>
    <property type="match status" value="1"/>
</dbReference>
<dbReference type="InterPro" id="IPR020056">
    <property type="entry name" value="Rbsml_bL25/Gln-tRNA_synth_N"/>
</dbReference>
<dbReference type="SUPFAM" id="SSF52374">
    <property type="entry name" value="Nucleotidylyl transferase"/>
    <property type="match status" value="1"/>
</dbReference>
<evidence type="ECO:0000256" key="2">
    <source>
        <dbReference type="ARBA" id="ARBA00022741"/>
    </source>
</evidence>
<dbReference type="GO" id="GO:0005524">
    <property type="term" value="F:ATP binding"/>
    <property type="evidence" value="ECO:0007669"/>
    <property type="project" value="UniProtKB-KW"/>
</dbReference>
<dbReference type="FunFam" id="3.40.50.800:FF:000005">
    <property type="entry name" value="bifunctional glutamate/proline--tRNA ligase"/>
    <property type="match status" value="1"/>
</dbReference>
<evidence type="ECO:0000256" key="4">
    <source>
        <dbReference type="ARBA" id="ARBA00022884"/>
    </source>
</evidence>
<dbReference type="InterPro" id="IPR004499">
    <property type="entry name" value="Pro-tRNA-ligase_IIa_arc-type"/>
</dbReference>
<feature type="compositionally biased region" description="Basic and acidic residues" evidence="8">
    <location>
        <begin position="1036"/>
        <end position="1066"/>
    </location>
</feature>
<dbReference type="Pfam" id="PF00749">
    <property type="entry name" value="tRNA-synt_1c"/>
    <property type="match status" value="1"/>
</dbReference>
<dbReference type="CDD" id="cd00862">
    <property type="entry name" value="ProRS_anticodon_zinc"/>
    <property type="match status" value="1"/>
</dbReference>
<evidence type="ECO:0000259" key="10">
    <source>
        <dbReference type="PROSITE" id="PS51185"/>
    </source>
</evidence>
<name>A0A443RIA7_9ACAR</name>
<dbReference type="Pfam" id="PF00587">
    <property type="entry name" value="tRNA-synt_2b"/>
    <property type="match status" value="1"/>
</dbReference>
<reference evidence="11 12" key="1">
    <citation type="journal article" date="2018" name="Gigascience">
        <title>Genomes of trombidid mites reveal novel predicted allergens and laterally-transferred genes associated with secondary metabolism.</title>
        <authorList>
            <person name="Dong X."/>
            <person name="Chaisiri K."/>
            <person name="Xia D."/>
            <person name="Armstrong S.D."/>
            <person name="Fang Y."/>
            <person name="Donnelly M.J."/>
            <person name="Kadowaki T."/>
            <person name="McGarry J.W."/>
            <person name="Darby A.C."/>
            <person name="Makepeace B.L."/>
        </authorList>
    </citation>
    <scope>NUCLEOTIDE SEQUENCE [LARGE SCALE GENOMIC DNA]</scope>
    <source>
        <strain evidence="11">UoL-WK</strain>
    </source>
</reference>
<dbReference type="GO" id="GO:0003723">
    <property type="term" value="F:RNA binding"/>
    <property type="evidence" value="ECO:0007669"/>
    <property type="project" value="UniProtKB-KW"/>
</dbReference>
<dbReference type="FunFam" id="3.30.930.10:FF:000007">
    <property type="entry name" value="Bifunctional glutamate/proline--tRNA ligase"/>
    <property type="match status" value="1"/>
</dbReference>
<dbReference type="InterPro" id="IPR049437">
    <property type="entry name" value="tRNA-synt_1c_C2"/>
</dbReference>
<dbReference type="Proteomes" id="UP000285301">
    <property type="component" value="Unassembled WGS sequence"/>
</dbReference>
<dbReference type="InterPro" id="IPR001412">
    <property type="entry name" value="aa-tRNA-synth_I_CS"/>
</dbReference>
<dbReference type="InterPro" id="IPR006195">
    <property type="entry name" value="aa-tRNA-synth_II"/>
</dbReference>
<dbReference type="PRINTS" id="PR00987">
    <property type="entry name" value="TRNASYNTHGLU"/>
</dbReference>
<dbReference type="InterPro" id="IPR016061">
    <property type="entry name" value="Pro-tRNA_ligase_II_C"/>
</dbReference>
<dbReference type="GO" id="GO:0005737">
    <property type="term" value="C:cytoplasm"/>
    <property type="evidence" value="ECO:0007669"/>
    <property type="project" value="InterPro"/>
</dbReference>
<feature type="domain" description="WHEP-TRS" evidence="10">
    <location>
        <begin position="898"/>
        <end position="954"/>
    </location>
</feature>
<dbReference type="HAMAP" id="MF_02076">
    <property type="entry name" value="Glu_tRNA_synth_type2"/>
    <property type="match status" value="1"/>
</dbReference>
<dbReference type="PROSITE" id="PS50862">
    <property type="entry name" value="AA_TRNA_LIGASE_II"/>
    <property type="match status" value="1"/>
</dbReference>
<feature type="region of interest" description="Disordered" evidence="8">
    <location>
        <begin position="870"/>
        <end position="896"/>
    </location>
</feature>
<feature type="domain" description="WHEP-TRS" evidence="10">
    <location>
        <begin position="824"/>
        <end position="880"/>
    </location>
</feature>
<dbReference type="GO" id="GO:0006424">
    <property type="term" value="P:glutamyl-tRNA aminoacylation"/>
    <property type="evidence" value="ECO:0007669"/>
    <property type="project" value="InterPro"/>
</dbReference>
<evidence type="ECO:0000256" key="3">
    <source>
        <dbReference type="ARBA" id="ARBA00022840"/>
    </source>
</evidence>
<evidence type="ECO:0000256" key="6">
    <source>
        <dbReference type="ARBA" id="ARBA00023146"/>
    </source>
</evidence>
<dbReference type="CDD" id="cd00936">
    <property type="entry name" value="WEPRS_RNA"/>
    <property type="match status" value="1"/>
</dbReference>
<feature type="domain" description="WHEP-TRS" evidence="10">
    <location>
        <begin position="754"/>
        <end position="810"/>
    </location>
</feature>
<feature type="compositionally biased region" description="Basic and acidic residues" evidence="8">
    <location>
        <begin position="950"/>
        <end position="970"/>
    </location>
</feature>
<dbReference type="SUPFAM" id="SSF52954">
    <property type="entry name" value="Class II aaRS ABD-related"/>
    <property type="match status" value="1"/>
</dbReference>
<dbReference type="EMBL" id="NCKU01000566">
    <property type="protein sequence ID" value="RWS15020.1"/>
    <property type="molecule type" value="Genomic_DNA"/>
</dbReference>
<dbReference type="SUPFAM" id="SSF55681">
    <property type="entry name" value="Class II aaRS and biotin synthetases"/>
    <property type="match status" value="1"/>
</dbReference>
<dbReference type="Pfam" id="PF03950">
    <property type="entry name" value="tRNA-synt_1c_C"/>
    <property type="match status" value="1"/>
</dbReference>
<dbReference type="Pfam" id="PF03129">
    <property type="entry name" value="HGTP_anticodon"/>
    <property type="match status" value="1"/>
</dbReference>
<feature type="compositionally biased region" description="Basic and acidic residues" evidence="8">
    <location>
        <begin position="1018"/>
        <end position="1028"/>
    </location>
</feature>
<dbReference type="FunFam" id="1.10.1160.10:FF:000001">
    <property type="entry name" value="Glutamine--tRNA ligase"/>
    <property type="match status" value="1"/>
</dbReference>
<feature type="region of interest" description="Disordered" evidence="8">
    <location>
        <begin position="169"/>
        <end position="188"/>
    </location>
</feature>
<evidence type="ECO:0000256" key="5">
    <source>
        <dbReference type="ARBA" id="ARBA00022917"/>
    </source>
</evidence>
<protein>
    <submittedName>
        <fullName evidence="11">Bifunctional glutamate/proline--tRNA ligase-like protein</fullName>
    </submittedName>
</protein>
<dbReference type="Pfam" id="PF20974">
    <property type="entry name" value="tRNA-synt_1c_C2"/>
    <property type="match status" value="1"/>
</dbReference>
<dbReference type="InterPro" id="IPR036282">
    <property type="entry name" value="Glutathione-S-Trfase_C_sf"/>
</dbReference>
<evidence type="ECO:0000256" key="1">
    <source>
        <dbReference type="ARBA" id="ARBA00022598"/>
    </source>
</evidence>
<evidence type="ECO:0000256" key="7">
    <source>
        <dbReference type="SAM" id="Coils"/>
    </source>
</evidence>
<dbReference type="SUPFAM" id="SSF47616">
    <property type="entry name" value="GST C-terminal domain-like"/>
    <property type="match status" value="1"/>
</dbReference>
<evidence type="ECO:0000259" key="9">
    <source>
        <dbReference type="PROSITE" id="PS50862"/>
    </source>
</evidence>
<feature type="non-terminal residue" evidence="11">
    <location>
        <position position="1"/>
    </location>
</feature>
<dbReference type="Pfam" id="PF09180">
    <property type="entry name" value="ProRS-C_1"/>
    <property type="match status" value="1"/>
</dbReference>
<dbReference type="SUPFAM" id="SSF47060">
    <property type="entry name" value="S15/NS1 RNA-binding domain"/>
    <property type="match status" value="4"/>
</dbReference>
<keyword evidence="4" id="KW-0694">RNA-binding</keyword>
<dbReference type="InterPro" id="IPR020061">
    <property type="entry name" value="Glu_tRNA_lig_a-bdl"/>
</dbReference>
<dbReference type="InterPro" id="IPR020059">
    <property type="entry name" value="Glu/Gln-tRNA-synth_Ib_codon-bd"/>
</dbReference>
<dbReference type="PROSITE" id="PS51185">
    <property type="entry name" value="WHEP_TRS_2"/>
    <property type="match status" value="4"/>
</dbReference>
<dbReference type="PANTHER" id="PTHR43382:SF2">
    <property type="entry name" value="BIFUNCTIONAL GLUTAMATE_PROLINE--TRNA LIGASE"/>
    <property type="match status" value="1"/>
</dbReference>
<dbReference type="InterPro" id="IPR009068">
    <property type="entry name" value="uS15_NS1_RNA-bd_sf"/>
</dbReference>
<keyword evidence="5" id="KW-0648">Protein biosynthesis</keyword>
<keyword evidence="12" id="KW-1185">Reference proteome</keyword>
<dbReference type="OrthoDB" id="1350766at2759"/>
<dbReference type="NCBIfam" id="TIGR00408">
    <property type="entry name" value="proS_fam_I"/>
    <property type="match status" value="1"/>
</dbReference>
<dbReference type="InterPro" id="IPR014729">
    <property type="entry name" value="Rossmann-like_a/b/a_fold"/>
</dbReference>
<dbReference type="Gene3D" id="3.30.930.10">
    <property type="entry name" value="Bira Bifunctional Protein, Domain 2"/>
    <property type="match status" value="1"/>
</dbReference>
<dbReference type="InterPro" id="IPR002314">
    <property type="entry name" value="aa-tRNA-synt_IIb"/>
</dbReference>
<dbReference type="FunFam" id="3.30.110.30:FF:000001">
    <property type="entry name" value="Bifunctional glutamate/proline--tRNA ligase"/>
    <property type="match status" value="1"/>
</dbReference>
<dbReference type="Gene3D" id="3.40.50.620">
    <property type="entry name" value="HUPs"/>
    <property type="match status" value="1"/>
</dbReference>
<dbReference type="Gene3D" id="2.40.240.10">
    <property type="entry name" value="Ribosomal Protein L25, Chain P"/>
    <property type="match status" value="2"/>
</dbReference>
<dbReference type="Gene3D" id="3.90.800.10">
    <property type="entry name" value="Glutamyl-tRNA Synthetase, Domain 3"/>
    <property type="match status" value="1"/>
</dbReference>
<dbReference type="InterPro" id="IPR011035">
    <property type="entry name" value="Ribosomal_bL25/Gln-tRNA_synth"/>
</dbReference>
<feature type="domain" description="Aminoacyl-transfer RNA synthetases class-II family profile" evidence="9">
    <location>
        <begin position="1113"/>
        <end position="1355"/>
    </location>
</feature>
<evidence type="ECO:0000313" key="11">
    <source>
        <dbReference type="EMBL" id="RWS15020.1"/>
    </source>
</evidence>
<keyword evidence="3" id="KW-0067">ATP-binding</keyword>
<keyword evidence="7" id="KW-0175">Coiled coil</keyword>
<dbReference type="Gene3D" id="1.10.1160.10">
    <property type="entry name" value="Glutamyl-trna Synthetase, Domain 2"/>
    <property type="match status" value="1"/>
</dbReference>
<dbReference type="InterPro" id="IPR017449">
    <property type="entry name" value="Pro-tRNA_synth_II"/>
</dbReference>
<dbReference type="InterPro" id="IPR000924">
    <property type="entry name" value="Glu/Gln-tRNA-synth"/>
</dbReference>
<dbReference type="Gene3D" id="3.40.50.800">
    <property type="entry name" value="Anticodon-binding domain"/>
    <property type="match status" value="1"/>
</dbReference>
<dbReference type="STRING" id="1965070.A0A443RIA7"/>
<dbReference type="Gene3D" id="1.20.1050.130">
    <property type="match status" value="1"/>
</dbReference>
<dbReference type="InterPro" id="IPR020058">
    <property type="entry name" value="Glu/Gln-tRNA-synth_Ib_cat-dom"/>
</dbReference>
<dbReference type="InterPro" id="IPR004154">
    <property type="entry name" value="Anticodon-bd"/>
</dbReference>
<accession>A0A443RIA7</accession>
<keyword evidence="6" id="KW-0030">Aminoacyl-tRNA synthetase</keyword>
<dbReference type="InterPro" id="IPR000738">
    <property type="entry name" value="WHEP-TRS_dom"/>
</dbReference>
<keyword evidence="2" id="KW-0547">Nucleotide-binding</keyword>
<dbReference type="GO" id="GO:0004818">
    <property type="term" value="F:glutamate-tRNA ligase activity"/>
    <property type="evidence" value="ECO:0007669"/>
    <property type="project" value="InterPro"/>
</dbReference>
<dbReference type="InterPro" id="IPR004526">
    <property type="entry name" value="Glu-tRNA-synth_arc/euk"/>
</dbReference>
<sequence>RKADFAPGLIVASILRNDANISSKVSISRQTGDCGDQLLNLNENCASIARHLVRLSSRESQKKFYAGDDIVERTLIDDWVAFSKHFTNDTNVETALNELNSVLEKRQLLVGNNLSLADIFVWSRIVFSNINCSTFTNIDRWLNFVGNQLCNLNAFEYFDEIEQKKMQETYKQQEKPTSVQKKEASKKVKQNISKEEGKYVDLPEAEMGKVVVRFPPEASGFLHIGHAKAALLNQYYQLAFNGKLIFRFDDTNPEKEKEDYEEVIRQDIELLHIKPDICSYTSDYFDFFLEKCEELIKNGKAYVDDTEPEKMKQEREQRIESTNRNNSIEKNLKLWEEMKKGTDYGQKCCVRAKIDMNSDNGCMRDPALYRCKKEKHPKTGDKYHVYPTYDFACPLIDSIEGVTHALRTTEYTDRDAQYYWILEALGMRKPYIWAYSRLNMMNTVLSKRKLTWFVENKIVDGWDDPRMPTVRGILRRGLTVDGLKEFIKAQGSSRSVVFMEWDKIWSFNKKVIDPIAPRYMAVEAKNAVIVYISDAKEDIIQVNVHPKNVDLGKRNVKVGNKLIIDQSDASLIKEGDVVTFINWGNLKVNKILKDNKTGLVSEIHCNLNLENKDFKKTLKVTWIETSNMIKATAVYYEHLISKPLLGKDDDFKDFINRDSKKEIQFYIEEDAKNLKERDIIQILRKGFFICDEPFDESTVLHTGIVTPLRLISIPDGSSDMNIFPKEIQDWKQNLKEKTPSQSKDVKQAKSSIANADELDVKIRQQGDRVRAMKSEKKSKEELKPEIDLLLKLKQAFKELTGYDWSPEYSSKEKQDMEKANDKNCLEELEKKIQEQGDKIRQMKSKKKSKEELKPEIDLLLSLKDDYKKLSGKEWKPPANQSEANKQKGDAAPLANNVDVSSLNLKIKQQGDKIRKMKSDKKSKDDLKPEIECLWKLKEEYKTLTGNEWKSTTDSEIKNKSTENKNDEKTDVTPLSLKIKEQGDKIRKMKSDKKSKEELKPEIDCLLKLKDEYKKLTGNEWKPEEESASKKSLSQQKAKETKTPEKELRSKKIESAKLNEKKEEKQGAKKQTRLGLEVKKSENLADWYTEVITKAELIEYYDVSGCYILRPWAFSIWESIQNHFDKCIKTLGVKNCYFPMFVSSHALEREKTHIADFAPEVAWVTKSGSSDLAEPIAIRPTSETVMYPSFAKWIKSHRDLPIKINQWCNVVRWEFKNPTPFLRTREFLWQEGHTAHMTREDAVAEVYQILDFYAEVYEELLAIPVIKGTKTEKEKFAGGEFTTTIEAYVAVNGRGVQAATSHHLGQNFSKMFEIIFEDPSEAGKKIFVYQNSWGISTRSIGVMIMVHSDDKGLVLPPRVAAVQVIIIPCGITVQTKDDEKQHLLQKCEELRHILTAAGIRCESDLSDHNSPGWKYNHWELKGVPIRIELGPKDLKESKFVAARRDNGAKINVMWNAAVGEIAKMLTDIHNTLFENAKKIRDEHLVVTDNWPEFVRKLDEKCIIMAPFCGGIQCEDEIKKNSAKEDQNDASGPLMGAKSLCIPHKQPKEITNEKCVNSNCKCKPKFYTLFGRSY</sequence>
<dbReference type="PROSITE" id="PS00178">
    <property type="entry name" value="AA_TRNA_LIGASE_I"/>
    <property type="match status" value="1"/>
</dbReference>
<dbReference type="FunFam" id="3.90.800.10:FF:000001">
    <property type="entry name" value="Glutamine--tRNA ligase"/>
    <property type="match status" value="1"/>
</dbReference>
<feature type="region of interest" description="Disordered" evidence="8">
    <location>
        <begin position="946"/>
        <end position="993"/>
    </location>
</feature>
<dbReference type="InterPro" id="IPR045864">
    <property type="entry name" value="aa-tRNA-synth_II/BPL/LPL"/>
</dbReference>
<dbReference type="NCBIfam" id="TIGR00463">
    <property type="entry name" value="gltX_arch"/>
    <property type="match status" value="1"/>
</dbReference>
<dbReference type="SMART" id="SM00946">
    <property type="entry name" value="ProRS-C_1"/>
    <property type="match status" value="1"/>
</dbReference>
<evidence type="ECO:0000313" key="12">
    <source>
        <dbReference type="Proteomes" id="UP000285301"/>
    </source>
</evidence>
<proteinExistence type="inferred from homology"/>
<feature type="domain" description="WHEP-TRS" evidence="10">
    <location>
        <begin position="970"/>
        <end position="1026"/>
    </location>
</feature>
<dbReference type="HAMAP" id="MF_01571">
    <property type="entry name" value="Pro_tRNA_synth_type3"/>
    <property type="match status" value="1"/>
</dbReference>
<comment type="caution">
    <text evidence="11">The sequence shown here is derived from an EMBL/GenBank/DDBJ whole genome shotgun (WGS) entry which is preliminary data.</text>
</comment>
<dbReference type="GO" id="GO:0004827">
    <property type="term" value="F:proline-tRNA ligase activity"/>
    <property type="evidence" value="ECO:0007669"/>
    <property type="project" value="InterPro"/>
</dbReference>
<dbReference type="SUPFAM" id="SSF64586">
    <property type="entry name" value="C-terminal domain of ProRS"/>
    <property type="match status" value="1"/>
</dbReference>